<proteinExistence type="predicted"/>
<evidence type="ECO:0000313" key="1">
    <source>
        <dbReference type="EMBL" id="MBX36181.1"/>
    </source>
</evidence>
<dbReference type="EMBL" id="GGEC01055697">
    <property type="protein sequence ID" value="MBX36181.1"/>
    <property type="molecule type" value="Transcribed_RNA"/>
</dbReference>
<accession>A0A2P2N165</accession>
<reference evidence="1" key="1">
    <citation type="submission" date="2018-02" db="EMBL/GenBank/DDBJ databases">
        <title>Rhizophora mucronata_Transcriptome.</title>
        <authorList>
            <person name="Meera S.P."/>
            <person name="Sreeshan A."/>
            <person name="Augustine A."/>
        </authorList>
    </citation>
    <scope>NUCLEOTIDE SEQUENCE</scope>
    <source>
        <tissue evidence="1">Leaf</tissue>
    </source>
</reference>
<protein>
    <submittedName>
        <fullName evidence="1">Uncharacterized protein</fullName>
    </submittedName>
</protein>
<organism evidence="1">
    <name type="scientific">Rhizophora mucronata</name>
    <name type="common">Asiatic mangrove</name>
    <dbReference type="NCBI Taxonomy" id="61149"/>
    <lineage>
        <taxon>Eukaryota</taxon>
        <taxon>Viridiplantae</taxon>
        <taxon>Streptophyta</taxon>
        <taxon>Embryophyta</taxon>
        <taxon>Tracheophyta</taxon>
        <taxon>Spermatophyta</taxon>
        <taxon>Magnoliopsida</taxon>
        <taxon>eudicotyledons</taxon>
        <taxon>Gunneridae</taxon>
        <taxon>Pentapetalae</taxon>
        <taxon>rosids</taxon>
        <taxon>fabids</taxon>
        <taxon>Malpighiales</taxon>
        <taxon>Rhizophoraceae</taxon>
        <taxon>Rhizophora</taxon>
    </lineage>
</organism>
<dbReference type="AlphaFoldDB" id="A0A2P2N165"/>
<name>A0A2P2N165_RHIMU</name>
<sequence length="33" mass="3922">MRNNSKVQLEEASFSNSIFKFMVKHQEKHISQV</sequence>